<comment type="caution">
    <text evidence="10">Lacks conserved residue(s) required for the propagation of feature annotation.</text>
</comment>
<evidence type="ECO:0000256" key="4">
    <source>
        <dbReference type="ARBA" id="ARBA00022475"/>
    </source>
</evidence>
<evidence type="ECO:0000256" key="1">
    <source>
        <dbReference type="ARBA" id="ARBA00004651"/>
    </source>
</evidence>
<dbReference type="Gene3D" id="1.10.3720.10">
    <property type="entry name" value="MetI-like"/>
    <property type="match status" value="1"/>
</dbReference>
<keyword evidence="7 9" id="KW-1133">Transmembrane helix</keyword>
<accession>A0A3G9IFM9</accession>
<dbReference type="PROSITE" id="PS50928">
    <property type="entry name" value="ABC_TM1"/>
    <property type="match status" value="1"/>
</dbReference>
<dbReference type="PANTHER" id="PTHR30425:SF1">
    <property type="entry name" value="PHOSPHATE TRANSPORT SYSTEM PERMEASE PROTEIN PSTC"/>
    <property type="match status" value="1"/>
</dbReference>
<evidence type="ECO:0000256" key="2">
    <source>
        <dbReference type="ARBA" id="ARBA00007069"/>
    </source>
</evidence>
<evidence type="ECO:0000256" key="10">
    <source>
        <dbReference type="RuleBase" id="RU363054"/>
    </source>
</evidence>
<dbReference type="AlphaFoldDB" id="A0A3G9IFM9"/>
<feature type="transmembrane region" description="Helical" evidence="9">
    <location>
        <begin position="171"/>
        <end position="190"/>
    </location>
</feature>
<feature type="transmembrane region" description="Helical" evidence="9">
    <location>
        <begin position="20"/>
        <end position="45"/>
    </location>
</feature>
<keyword evidence="3 9" id="KW-0813">Transport</keyword>
<feature type="transmembrane region" description="Helical" evidence="9">
    <location>
        <begin position="290"/>
        <end position="314"/>
    </location>
</feature>
<dbReference type="EMBL" id="AP019307">
    <property type="protein sequence ID" value="BBH17152.1"/>
    <property type="molecule type" value="Genomic_DNA"/>
</dbReference>
<evidence type="ECO:0000256" key="3">
    <source>
        <dbReference type="ARBA" id="ARBA00022448"/>
    </source>
</evidence>
<feature type="transmembrane region" description="Helical" evidence="9">
    <location>
        <begin position="65"/>
        <end position="98"/>
    </location>
</feature>
<evidence type="ECO:0000256" key="8">
    <source>
        <dbReference type="ARBA" id="ARBA00023136"/>
    </source>
</evidence>
<comment type="subcellular location">
    <subcellularLocation>
        <location evidence="1 9">Cell membrane</location>
        <topology evidence="1 9">Multi-pass membrane protein</topology>
    </subcellularLocation>
</comment>
<evidence type="ECO:0000256" key="6">
    <source>
        <dbReference type="ARBA" id="ARBA00022692"/>
    </source>
</evidence>
<evidence type="ECO:0000256" key="7">
    <source>
        <dbReference type="ARBA" id="ARBA00022989"/>
    </source>
</evidence>
<evidence type="ECO:0000256" key="9">
    <source>
        <dbReference type="RuleBase" id="RU363032"/>
    </source>
</evidence>
<dbReference type="InterPro" id="IPR035906">
    <property type="entry name" value="MetI-like_sf"/>
</dbReference>
<dbReference type="OrthoDB" id="9785113at2"/>
<organism evidence="12 13">
    <name type="scientific">Nocardioides baekrokdamisoli</name>
    <dbReference type="NCBI Taxonomy" id="1804624"/>
    <lineage>
        <taxon>Bacteria</taxon>
        <taxon>Bacillati</taxon>
        <taxon>Actinomycetota</taxon>
        <taxon>Actinomycetes</taxon>
        <taxon>Propionibacteriales</taxon>
        <taxon>Nocardioidaceae</taxon>
        <taxon>Nocardioides</taxon>
    </lineage>
</organism>
<name>A0A3G9IFM9_9ACTN</name>
<dbReference type="GO" id="GO:0005315">
    <property type="term" value="F:phosphate transmembrane transporter activity"/>
    <property type="evidence" value="ECO:0007669"/>
    <property type="project" value="InterPro"/>
</dbReference>
<dbReference type="SUPFAM" id="SSF161098">
    <property type="entry name" value="MetI-like"/>
    <property type="match status" value="1"/>
</dbReference>
<dbReference type="NCBIfam" id="TIGR02138">
    <property type="entry name" value="phosphate_pstC"/>
    <property type="match status" value="1"/>
</dbReference>
<proteinExistence type="inferred from homology"/>
<dbReference type="GO" id="GO:0006817">
    <property type="term" value="P:phosphate ion transport"/>
    <property type="evidence" value="ECO:0007669"/>
    <property type="project" value="UniProtKB-KW"/>
</dbReference>
<dbReference type="Proteomes" id="UP000271573">
    <property type="component" value="Chromosome"/>
</dbReference>
<dbReference type="GO" id="GO:0005886">
    <property type="term" value="C:plasma membrane"/>
    <property type="evidence" value="ECO:0007669"/>
    <property type="project" value="UniProtKB-SubCell"/>
</dbReference>
<dbReference type="KEGG" id="nbe:Back2_14390"/>
<comment type="similarity">
    <text evidence="2 10">Belongs to the binding-protein-dependent transport system permease family. CysTW subfamily.</text>
</comment>
<reference evidence="12 13" key="1">
    <citation type="submission" date="2018-11" db="EMBL/GenBank/DDBJ databases">
        <title>Complete genome sequence of Nocardioides baekrokdamisoli strain KCTC 39748.</title>
        <authorList>
            <person name="Kang S.W."/>
            <person name="Lee K.C."/>
            <person name="Kim K.K."/>
            <person name="Kim J.S."/>
            <person name="Kim D.S."/>
            <person name="Ko S.H."/>
            <person name="Yang S.H."/>
            <person name="Shin Y.K."/>
            <person name="Lee J.S."/>
        </authorList>
    </citation>
    <scope>NUCLEOTIDE SEQUENCE [LARGE SCALE GENOMIC DNA]</scope>
    <source>
        <strain evidence="12 13">KCTC 39748</strain>
    </source>
</reference>
<evidence type="ECO:0000313" key="13">
    <source>
        <dbReference type="Proteomes" id="UP000271573"/>
    </source>
</evidence>
<comment type="function">
    <text evidence="10">Part of the binding-protein-dependent transport system for phosphate; probably responsible for the translocation of the substrate across the membrane.</text>
</comment>
<evidence type="ECO:0000313" key="12">
    <source>
        <dbReference type="EMBL" id="BBH17152.1"/>
    </source>
</evidence>
<gene>
    <name evidence="12" type="primary">pstC_2</name>
    <name evidence="12" type="ORF">Back2_14390</name>
</gene>
<protein>
    <recommendedName>
        <fullName evidence="10">Phosphate transport system permease protein</fullName>
    </recommendedName>
</protein>
<keyword evidence="4 10" id="KW-1003">Cell membrane</keyword>
<keyword evidence="5 10" id="KW-0592">Phosphate transport</keyword>
<dbReference type="RefSeq" id="WP_125568100.1">
    <property type="nucleotide sequence ID" value="NZ_AP019307.1"/>
</dbReference>
<dbReference type="InterPro" id="IPR011864">
    <property type="entry name" value="Phosphate_PstC"/>
</dbReference>
<feature type="domain" description="ABC transmembrane type-1" evidence="11">
    <location>
        <begin position="73"/>
        <end position="310"/>
    </location>
</feature>
<evidence type="ECO:0000256" key="5">
    <source>
        <dbReference type="ARBA" id="ARBA00022592"/>
    </source>
</evidence>
<sequence>MSTQSVPAGRSRPPIGDKVFAGLARAAGLTILLALGAVFVFLLVQGLPGFNVADKATLYEGHSTFWGFVLPLLFGTVLIASLALLIAVPFAIAIALFITYYAPKRLAGPVAYVIDLLAAIPSIVYGLWGGIVLSKALFPGYEWLTKHLGWIPFFKGGGNGITGLAANGGQVAFTAVIVLAIMVLPIITAISREVFAQTPTLQQEAALGLGATRWEVIKLAVLPHAKSGIVAGVMLGLGRALGETMAVYMVNKAAAPVVSWDLLGQTDPTTIAAYIATAFARETDTADGRAVLIAAGLMLFALTFAVNFVARWVIARSEKAAR</sequence>
<feature type="transmembrane region" description="Helical" evidence="9">
    <location>
        <begin position="110"/>
        <end position="133"/>
    </location>
</feature>
<keyword evidence="13" id="KW-1185">Reference proteome</keyword>
<evidence type="ECO:0000259" key="11">
    <source>
        <dbReference type="PROSITE" id="PS50928"/>
    </source>
</evidence>
<dbReference type="InterPro" id="IPR000515">
    <property type="entry name" value="MetI-like"/>
</dbReference>
<dbReference type="InterPro" id="IPR051124">
    <property type="entry name" value="Phosphate_Transport_Permease"/>
</dbReference>
<keyword evidence="6 9" id="KW-0812">Transmembrane</keyword>
<dbReference type="PANTHER" id="PTHR30425">
    <property type="entry name" value="PHOSPHATE TRANSPORT SYSTEM PERMEASE PROTEIN PST"/>
    <property type="match status" value="1"/>
</dbReference>
<dbReference type="Pfam" id="PF00528">
    <property type="entry name" value="BPD_transp_1"/>
    <property type="match status" value="1"/>
</dbReference>
<dbReference type="CDD" id="cd06261">
    <property type="entry name" value="TM_PBP2"/>
    <property type="match status" value="1"/>
</dbReference>
<keyword evidence="8 9" id="KW-0472">Membrane</keyword>